<dbReference type="GO" id="GO:0031410">
    <property type="term" value="C:cytoplasmic vesicle"/>
    <property type="evidence" value="ECO:0007669"/>
    <property type="project" value="UniProtKB-SubCell"/>
</dbReference>
<dbReference type="InterPro" id="IPR039273">
    <property type="entry name" value="TEPSIN"/>
</dbReference>
<dbReference type="VEuPathDB" id="TriTrypDB:TCSYLVIO_004547"/>
<dbReference type="VEuPathDB" id="TriTrypDB:TcBrA4_0131780"/>
<dbReference type="AlphaFoldDB" id="A0A2V2V5N4"/>
<dbReference type="VEuPathDB" id="TriTrypDB:ECC02_005248"/>
<dbReference type="VEuPathDB" id="TriTrypDB:TCDM_04063"/>
<keyword evidence="3" id="KW-0333">Golgi apparatus</keyword>
<feature type="region of interest" description="Disordered" evidence="5">
    <location>
        <begin position="519"/>
        <end position="561"/>
    </location>
</feature>
<dbReference type="Gene3D" id="1.25.40.90">
    <property type="match status" value="1"/>
</dbReference>
<feature type="compositionally biased region" description="Polar residues" evidence="5">
    <location>
        <begin position="551"/>
        <end position="561"/>
    </location>
</feature>
<reference evidence="6 7" key="1">
    <citation type="journal article" date="2018" name="Microb. Genom.">
        <title>Expanding an expanded genome: long-read sequencing of Trypanosoma cruzi.</title>
        <authorList>
            <person name="Berna L."/>
            <person name="Rodriguez M."/>
            <person name="Chiribao M.L."/>
            <person name="Parodi-Talice A."/>
            <person name="Pita S."/>
            <person name="Rijo G."/>
            <person name="Alvarez-Valin F."/>
            <person name="Robello C."/>
        </authorList>
    </citation>
    <scope>NUCLEOTIDE SEQUENCE [LARGE SCALE GENOMIC DNA]</scope>
    <source>
        <strain evidence="6 7">Dm28c</strain>
    </source>
</reference>
<dbReference type="VEuPathDB" id="TriTrypDB:TcCL_NonESM07208"/>
<feature type="region of interest" description="Disordered" evidence="5">
    <location>
        <begin position="679"/>
        <end position="706"/>
    </location>
</feature>
<evidence type="ECO:0000313" key="7">
    <source>
        <dbReference type="Proteomes" id="UP000246121"/>
    </source>
</evidence>
<organism evidence="6 7">
    <name type="scientific">Trypanosoma cruzi</name>
    <dbReference type="NCBI Taxonomy" id="5693"/>
    <lineage>
        <taxon>Eukaryota</taxon>
        <taxon>Discoba</taxon>
        <taxon>Euglenozoa</taxon>
        <taxon>Kinetoplastea</taxon>
        <taxon>Metakinetoplastina</taxon>
        <taxon>Trypanosomatida</taxon>
        <taxon>Trypanosomatidae</taxon>
        <taxon>Trypanosoma</taxon>
        <taxon>Schizotrypanum</taxon>
    </lineage>
</organism>
<dbReference type="VEuPathDB" id="TriTrypDB:TcG_04947"/>
<protein>
    <recommendedName>
        <fullName evidence="8">Epsin</fullName>
    </recommendedName>
</protein>
<dbReference type="VEuPathDB" id="TriTrypDB:TcCL_NonESM13252"/>
<comment type="subcellular location">
    <subcellularLocation>
        <location evidence="1">Cytoplasmic vesicle</location>
    </subcellularLocation>
    <subcellularLocation>
        <location evidence="2">Golgi apparatus</location>
    </subcellularLocation>
</comment>
<dbReference type="PANTHER" id="PTHR21514">
    <property type="entry name" value="AP-4 COMPLEX ACCESSORY SUBUNIT TEPSIN"/>
    <property type="match status" value="1"/>
</dbReference>
<dbReference type="EMBL" id="PRFA01000047">
    <property type="protein sequence ID" value="PWU90892.1"/>
    <property type="molecule type" value="Genomic_DNA"/>
</dbReference>
<dbReference type="GO" id="GO:0032588">
    <property type="term" value="C:trans-Golgi network membrane"/>
    <property type="evidence" value="ECO:0007669"/>
    <property type="project" value="TreeGrafter"/>
</dbReference>
<dbReference type="VEuPathDB" id="TriTrypDB:BCY84_15384"/>
<dbReference type="InterPro" id="IPR035802">
    <property type="entry name" value="ENTH/VHS_tepsin"/>
</dbReference>
<accession>A0A2V2V5N4</accession>
<keyword evidence="4" id="KW-0968">Cytoplasmic vesicle</keyword>
<evidence type="ECO:0000256" key="4">
    <source>
        <dbReference type="ARBA" id="ARBA00023329"/>
    </source>
</evidence>
<dbReference type="InterPro" id="IPR008942">
    <property type="entry name" value="ENTH_VHS"/>
</dbReference>
<gene>
    <name evidence="6" type="ORF">C4B63_47g68</name>
</gene>
<dbReference type="VEuPathDB" id="TriTrypDB:TcCLB.504105.120"/>
<sequence>MDRSLFKRAVVDSEEPTPGYIYREMAQWTFKDYNTQMKFIDALFDKLKPNTGVHALYKVLRIIKTMCETGHSDFQRELKKNSRTETLKTFANYRGKPDLKYGDSLNEKVRQSAREAIEAIFTNRKEGQKIEMGYGNNGNGKGNTTTGQSSFTTGYAVTGGMVERPMGMYGGNIAPMPMTNKWAEHMAKQMMDANTSKTRRVLSSLSEKAKSGFGLLYNTEPNMMYKSAKDQLYENALKLSTTGASVVSFSEVDAGSFQPVELGTSVPFPLSRGSGSGDFKFVENVQNYEEKPISSEKNEGNSHSQFLPPQQQLTPFQATVQRLCQMKSTPQRVELHAFVEECRRIGTEMMQGRGAYEEKGELEECWEELAEALDSQLAQKHPWQRRLNALVALEALLQPHVDDAETAATMRQGVLRYFLENPEDVQRNVFVVQATLRERAQRVLGILGLPGTDVSGGAFVAPSTGGASTLLPFTEAQQFKSEGSTTQSFLWSAPVSTVKTTAAESEVAGSAMANMSGMSVRVGHRSAKDKTTLRKRAPMSLNEESQKSTDKNSFVDNSHTGNMGKEASSFGFLKASPVMSSNGNSHKTTGAGNALDDLFGGPATDKSTTALEFYTTKTPPLSHAFTDTGTVNTQNSNATAFDFLMEDRPRDAAHSTSPPIQQQQREPSFPFLAKQDVPTAHTNSTSAERPLSPLFGATSTAGESGMVQSERGGIVLPNDFSALSLPLSSADNNSLPAMLLETQQQLQAFMSNMQNNPNPERLSQLQLLLAQQQQLMALYSQQQQQQEQHEPWNASSSDPACSFNMNSAPLHTHFAMGMSPSSASLSAIKPNTFAKIQEEMMAKLAATDLQ</sequence>
<dbReference type="Proteomes" id="UP000246121">
    <property type="component" value="Unassembled WGS sequence"/>
</dbReference>
<evidence type="ECO:0008006" key="8">
    <source>
        <dbReference type="Google" id="ProtNLM"/>
    </source>
</evidence>
<dbReference type="VEuPathDB" id="TriTrypDB:C4B63_47g68"/>
<evidence type="ECO:0000256" key="2">
    <source>
        <dbReference type="ARBA" id="ARBA00004555"/>
    </source>
</evidence>
<comment type="caution">
    <text evidence="6">The sequence shown here is derived from an EMBL/GenBank/DDBJ whole genome shotgun (WGS) entry which is preliminary data.</text>
</comment>
<evidence type="ECO:0000256" key="1">
    <source>
        <dbReference type="ARBA" id="ARBA00004541"/>
    </source>
</evidence>
<dbReference type="CDD" id="cd03572">
    <property type="entry name" value="ENTH_like_Tepsin"/>
    <property type="match status" value="1"/>
</dbReference>
<dbReference type="VEuPathDB" id="TriTrypDB:Tc_MARK_3343"/>
<evidence type="ECO:0000256" key="5">
    <source>
        <dbReference type="SAM" id="MobiDB-lite"/>
    </source>
</evidence>
<proteinExistence type="predicted"/>
<dbReference type="VEuPathDB" id="TriTrypDB:C3747_14g214"/>
<dbReference type="PANTHER" id="PTHR21514:SF0">
    <property type="entry name" value="AP-4 COMPLEX ACCESSORY SUBUNIT TEPSIN"/>
    <property type="match status" value="1"/>
</dbReference>
<dbReference type="SUPFAM" id="SSF48464">
    <property type="entry name" value="ENTH/VHS domain"/>
    <property type="match status" value="1"/>
</dbReference>
<name>A0A2V2V5N4_TRYCR</name>
<evidence type="ECO:0000313" key="6">
    <source>
        <dbReference type="EMBL" id="PWU90892.1"/>
    </source>
</evidence>
<evidence type="ECO:0000256" key="3">
    <source>
        <dbReference type="ARBA" id="ARBA00023034"/>
    </source>
</evidence>